<dbReference type="AlphaFoldDB" id="D4Z2G2"/>
<organism evidence="1 2">
    <name type="scientific">Sphingobium indicum (strain DSM 16413 / CCM 7287 / MTCC 6362 / UT26 / NBRC 101211 / UT26S)</name>
    <name type="common">Sphingobium japonicum</name>
    <dbReference type="NCBI Taxonomy" id="452662"/>
    <lineage>
        <taxon>Bacteria</taxon>
        <taxon>Pseudomonadati</taxon>
        <taxon>Pseudomonadota</taxon>
        <taxon>Alphaproteobacteria</taxon>
        <taxon>Sphingomonadales</taxon>
        <taxon>Sphingomonadaceae</taxon>
        <taxon>Sphingobium</taxon>
    </lineage>
</organism>
<evidence type="ECO:0000313" key="1">
    <source>
        <dbReference type="EMBL" id="BAI96794.1"/>
    </source>
</evidence>
<name>D4Z2G2_SPHIU</name>
<keyword evidence="2" id="KW-1185">Reference proteome</keyword>
<reference evidence="1 2" key="1">
    <citation type="journal article" date="2010" name="J. Bacteriol.">
        <title>Complete genome sequence of the representative gamma-hexachlorocyclohexane-degrading bacterium Sphingobium japonicum UT26.</title>
        <authorList>
            <person name="Nagata Y."/>
            <person name="Ohtsubo Y."/>
            <person name="Endo R."/>
            <person name="Ichikawa N."/>
            <person name="Ankai A."/>
            <person name="Oguchi A."/>
            <person name="Fukui S."/>
            <person name="Fujita N."/>
            <person name="Tsuda M."/>
        </authorList>
    </citation>
    <scope>NUCLEOTIDE SEQUENCE [LARGE SCALE GENOMIC DNA]</scope>
    <source>
        <strain evidence="2">DSM 16413 / CCM 7287 / MTCC 6362 / UT26 / NBRC 101211 / UT26S</strain>
    </source>
</reference>
<gene>
    <name evidence="1" type="ordered locus">SJA_C1-19600</name>
</gene>
<dbReference type="STRING" id="452662.SJA_C1-19600"/>
<dbReference type="Proteomes" id="UP000007753">
    <property type="component" value="Chromosome 1"/>
</dbReference>
<dbReference type="KEGG" id="sjp:SJA_C1-19600"/>
<dbReference type="HOGENOM" id="CLU_2994384_0_0_5"/>
<protein>
    <submittedName>
        <fullName evidence="1">Uncharacterized protein</fullName>
    </submittedName>
</protein>
<evidence type="ECO:0000313" key="2">
    <source>
        <dbReference type="Proteomes" id="UP000007753"/>
    </source>
</evidence>
<sequence>MQEVDHDDRLIGGKTLQPGLDHAIFSVKNVVAHVGLSYCPARVIGVAASVVCSDLRK</sequence>
<proteinExistence type="predicted"/>
<accession>D4Z2G2</accession>
<dbReference type="EMBL" id="AP010803">
    <property type="protein sequence ID" value="BAI96794.1"/>
    <property type="molecule type" value="Genomic_DNA"/>
</dbReference>